<keyword evidence="3" id="KW-1185">Reference proteome</keyword>
<proteinExistence type="predicted"/>
<dbReference type="AlphaFoldDB" id="A0A432YCD0"/>
<gene>
    <name evidence="2" type="ORF">CWI76_11110</name>
</gene>
<dbReference type="OrthoDB" id="6169716at2"/>
<dbReference type="Proteomes" id="UP000288127">
    <property type="component" value="Unassembled WGS sequence"/>
</dbReference>
<dbReference type="EMBL" id="PIPZ01000005">
    <property type="protein sequence ID" value="RUO58665.1"/>
    <property type="molecule type" value="Genomic_DNA"/>
</dbReference>
<organism evidence="2 3">
    <name type="scientific">Pseudidiomarina marina</name>
    <dbReference type="NCBI Taxonomy" id="502366"/>
    <lineage>
        <taxon>Bacteria</taxon>
        <taxon>Pseudomonadati</taxon>
        <taxon>Pseudomonadota</taxon>
        <taxon>Gammaproteobacteria</taxon>
        <taxon>Alteromonadales</taxon>
        <taxon>Idiomarinaceae</taxon>
        <taxon>Pseudidiomarina</taxon>
    </lineage>
</organism>
<evidence type="ECO:0000256" key="1">
    <source>
        <dbReference type="SAM" id="MobiDB-lite"/>
    </source>
</evidence>
<protein>
    <submittedName>
        <fullName evidence="2">Uncharacterized protein</fullName>
    </submittedName>
</protein>
<evidence type="ECO:0000313" key="3">
    <source>
        <dbReference type="Proteomes" id="UP000288127"/>
    </source>
</evidence>
<reference evidence="3" key="1">
    <citation type="journal article" date="2018" name="Front. Microbiol.">
        <title>Genome-Based Analysis Reveals the Taxonomy and Diversity of the Family Idiomarinaceae.</title>
        <authorList>
            <person name="Liu Y."/>
            <person name="Lai Q."/>
            <person name="Shao Z."/>
        </authorList>
    </citation>
    <scope>NUCLEOTIDE SEQUENCE [LARGE SCALE GENOMIC DNA]</scope>
    <source>
        <strain evidence="3">PIM1</strain>
    </source>
</reference>
<accession>A0A432YCD0</accession>
<dbReference type="RefSeq" id="WP_126760423.1">
    <property type="nucleotide sequence ID" value="NZ_PIPZ01000005.1"/>
</dbReference>
<feature type="compositionally biased region" description="Polar residues" evidence="1">
    <location>
        <begin position="244"/>
        <end position="253"/>
    </location>
</feature>
<name>A0A432YCD0_9GAMM</name>
<evidence type="ECO:0000313" key="2">
    <source>
        <dbReference type="EMBL" id="RUO58665.1"/>
    </source>
</evidence>
<comment type="caution">
    <text evidence="2">The sequence shown here is derived from an EMBL/GenBank/DDBJ whole genome shotgun (WGS) entry which is preliminary data.</text>
</comment>
<feature type="region of interest" description="Disordered" evidence="1">
    <location>
        <begin position="234"/>
        <end position="253"/>
    </location>
</feature>
<sequence>MKSLKSNTPLENLIKRVADILYNCNFPEEYDFVYDSILESKERRQGTNPMHRDYIEIVQRRRLQLGVTPLGSNGKPTDLSSNEKALQWAIEHFEELEPLFEKELAQVLFEIDPANTCCKENGCEDEYALLAKRIRSEMQINNSSIRDVLNDSFGDQVIDEVTMTEVDQKIINVLALRFAEIIDFRIKKNLSPNAKSTDMILAEMEKLRSIRPSTINGARGASIYYKDLHDELDRRSYTGKRPSRQYTHPSMKG</sequence>